<dbReference type="Gene3D" id="3.60.15.10">
    <property type="entry name" value="Ribonuclease Z/Hydroxyacylglutathione hydrolase-like"/>
    <property type="match status" value="1"/>
</dbReference>
<keyword evidence="2" id="KW-1185">Reference proteome</keyword>
<proteinExistence type="predicted"/>
<dbReference type="Proteomes" id="UP000184509">
    <property type="component" value="Unassembled WGS sequence"/>
</dbReference>
<sequence length="240" mass="28010">MKITYIYHSCFALEFNEFNVIIDYYEDTSKSQENGYIHSYLLRQPQKLYVLSSHSHADHFNPEVLSWKLQKSNIQYIFSKDILDAGLANKEDALYLDKLDSFKDDCLNIKAYGSTDIGISFLIQTSEKEIFHAGDLNNWHWNEECPLEESQEYENNYLKELELLAKDSDHLDIAFFPIDPRLGKDYMKGAEQFINRIPTDILAPMHFDNAYHKIAAFAPYAETKKCKVMKWTSKGESFVL</sequence>
<dbReference type="InterPro" id="IPR036866">
    <property type="entry name" value="RibonucZ/Hydroxyglut_hydro"/>
</dbReference>
<evidence type="ECO:0000313" key="2">
    <source>
        <dbReference type="Proteomes" id="UP000184509"/>
    </source>
</evidence>
<dbReference type="STRING" id="1297750.SAMN05444405_10427"/>
<name>A0A1M4XGW5_9BACE</name>
<dbReference type="OrthoDB" id="36975at2"/>
<dbReference type="PANTHER" id="PTHR42967">
    <property type="entry name" value="METAL DEPENDENT HYDROLASE"/>
    <property type="match status" value="1"/>
</dbReference>
<reference evidence="1 2" key="1">
    <citation type="submission" date="2016-11" db="EMBL/GenBank/DDBJ databases">
        <authorList>
            <person name="Jaros S."/>
            <person name="Januszkiewicz K."/>
            <person name="Wedrychowicz H."/>
        </authorList>
    </citation>
    <scope>NUCLEOTIDE SEQUENCE [LARGE SCALE GENOMIC DNA]</scope>
    <source>
        <strain evidence="1 2">DSM 26991</strain>
    </source>
</reference>
<dbReference type="AlphaFoldDB" id="A0A1M4XGW5"/>
<accession>A0A1M4XGW5</accession>
<evidence type="ECO:0000313" key="1">
    <source>
        <dbReference type="EMBL" id="SHE92412.1"/>
    </source>
</evidence>
<protein>
    <submittedName>
        <fullName evidence="1">L-ascorbate metabolism protein UlaG, beta-lactamase superfamily</fullName>
    </submittedName>
</protein>
<organism evidence="1 2">
    <name type="scientific">Bacteroides luti</name>
    <dbReference type="NCBI Taxonomy" id="1297750"/>
    <lineage>
        <taxon>Bacteria</taxon>
        <taxon>Pseudomonadati</taxon>
        <taxon>Bacteroidota</taxon>
        <taxon>Bacteroidia</taxon>
        <taxon>Bacteroidales</taxon>
        <taxon>Bacteroidaceae</taxon>
        <taxon>Bacteroides</taxon>
    </lineage>
</organism>
<gene>
    <name evidence="1" type="ORF">SAMN05444405_10427</name>
</gene>
<dbReference type="EMBL" id="FQTV01000004">
    <property type="protein sequence ID" value="SHE92412.1"/>
    <property type="molecule type" value="Genomic_DNA"/>
</dbReference>
<dbReference type="RefSeq" id="WP_073399697.1">
    <property type="nucleotide sequence ID" value="NZ_FQTV01000004.1"/>
</dbReference>
<dbReference type="PANTHER" id="PTHR42967:SF1">
    <property type="entry name" value="MBL FOLD METALLO-HYDROLASE"/>
    <property type="match status" value="1"/>
</dbReference>
<dbReference type="Pfam" id="PF13483">
    <property type="entry name" value="Lactamase_B_3"/>
    <property type="match status" value="1"/>
</dbReference>
<dbReference type="SUPFAM" id="SSF56281">
    <property type="entry name" value="Metallo-hydrolase/oxidoreductase"/>
    <property type="match status" value="1"/>
</dbReference>